<evidence type="ECO:0000313" key="1">
    <source>
        <dbReference type="EMBL" id="EEG33989.1"/>
    </source>
</evidence>
<evidence type="ECO:0000313" key="2">
    <source>
        <dbReference type="Proteomes" id="UP000004457"/>
    </source>
</evidence>
<name>C0ELP5_NEIFL</name>
<dbReference type="EMBL" id="ACEN01000022">
    <property type="protein sequence ID" value="EEG33989.1"/>
    <property type="molecule type" value="Genomic_DNA"/>
</dbReference>
<gene>
    <name evidence="1" type="ORF">NEIFLAOT_00850</name>
</gene>
<protein>
    <submittedName>
        <fullName evidence="1">Uncharacterized protein</fullName>
    </submittedName>
</protein>
<dbReference type="eggNOG" id="ENOG502ZSVU">
    <property type="taxonomic scope" value="Bacteria"/>
</dbReference>
<reference evidence="1 2" key="1">
    <citation type="submission" date="2009-01" db="EMBL/GenBank/DDBJ databases">
        <authorList>
            <person name="Fulton L."/>
            <person name="Clifton S."/>
            <person name="Chinwalla A.T."/>
            <person name="Mitreva M."/>
            <person name="Sodergren E."/>
            <person name="Weinstock G."/>
            <person name="Clifton S."/>
            <person name="Dooling D.J."/>
            <person name="Fulton B."/>
            <person name="Minx P."/>
            <person name="Pepin K.H."/>
            <person name="Johnson M."/>
            <person name="Bhonagiri V."/>
            <person name="Nash W.E."/>
            <person name="Mardis E.R."/>
            <person name="Wilson R.K."/>
        </authorList>
    </citation>
    <scope>NUCLEOTIDE SEQUENCE [LARGE SCALE GENOMIC DNA]</scope>
    <source>
        <strain evidence="1 2">NRL30031/H210</strain>
    </source>
</reference>
<organism evidence="1 2">
    <name type="scientific">Neisseria flavescens NRL30031/H210</name>
    <dbReference type="NCBI Taxonomy" id="546264"/>
    <lineage>
        <taxon>Bacteria</taxon>
        <taxon>Pseudomonadati</taxon>
        <taxon>Pseudomonadota</taxon>
        <taxon>Betaproteobacteria</taxon>
        <taxon>Neisseriales</taxon>
        <taxon>Neisseriaceae</taxon>
        <taxon>Neisseria</taxon>
    </lineage>
</organism>
<sequence length="163" mass="17556">METVAAESVFFTQFARNGISVGTLRHGLVERSIHHADIGQTGEMFLCGEDAADVGGVVQRRKRNAGIEFVHYDLVDQNRLAVFFAAVDDAVADGFDAVVQFVFFQFVQKHTHRAGVAVATGQGNLAFVAVFAERHDGFGRGQAFAEAAQGDAAVFTVDNGTFE</sequence>
<dbReference type="AlphaFoldDB" id="C0ELP5"/>
<comment type="caution">
    <text evidence="1">The sequence shown here is derived from an EMBL/GenBank/DDBJ whole genome shotgun (WGS) entry which is preliminary data.</text>
</comment>
<dbReference type="Proteomes" id="UP000004457">
    <property type="component" value="Unassembled WGS sequence"/>
</dbReference>
<accession>C0ELP5</accession>
<proteinExistence type="predicted"/>
<keyword evidence="2" id="KW-1185">Reference proteome</keyword>